<sequence length="117" mass="13612">MKKVGYLQRDNVFEIDHLNKELPKEFEMKDLDLLRYFLGSRNGMLGCKPTEASIDPNHKIGLVEGGKSVNKESYQRLVGKLMYLSHTRLHIAFFVSVVSQFMHMPKEEHLEVVSRYV</sequence>
<reference evidence="1 2" key="1">
    <citation type="journal article" date="2018" name="PLoS Genet.">
        <title>Population sequencing reveals clonal diversity and ancestral inbreeding in the grapevine cultivar Chardonnay.</title>
        <authorList>
            <person name="Roach M.J."/>
            <person name="Johnson D.L."/>
            <person name="Bohlmann J."/>
            <person name="van Vuuren H.J."/>
            <person name="Jones S.J."/>
            <person name="Pretorius I.S."/>
            <person name="Schmidt S.A."/>
            <person name="Borneman A.R."/>
        </authorList>
    </citation>
    <scope>NUCLEOTIDE SEQUENCE [LARGE SCALE GENOMIC DNA]</scope>
    <source>
        <strain evidence="2">cv. Chardonnay</strain>
        <tissue evidence="1">Leaf</tissue>
    </source>
</reference>
<comment type="caution">
    <text evidence="1">The sequence shown here is derived from an EMBL/GenBank/DDBJ whole genome shotgun (WGS) entry which is preliminary data.</text>
</comment>
<organism evidence="1 2">
    <name type="scientific">Vitis vinifera</name>
    <name type="common">Grape</name>
    <dbReference type="NCBI Taxonomy" id="29760"/>
    <lineage>
        <taxon>Eukaryota</taxon>
        <taxon>Viridiplantae</taxon>
        <taxon>Streptophyta</taxon>
        <taxon>Embryophyta</taxon>
        <taxon>Tracheophyta</taxon>
        <taxon>Spermatophyta</taxon>
        <taxon>Magnoliopsida</taxon>
        <taxon>eudicotyledons</taxon>
        <taxon>Gunneridae</taxon>
        <taxon>Pentapetalae</taxon>
        <taxon>rosids</taxon>
        <taxon>Vitales</taxon>
        <taxon>Vitaceae</taxon>
        <taxon>Viteae</taxon>
        <taxon>Vitis</taxon>
    </lineage>
</organism>
<evidence type="ECO:0000313" key="1">
    <source>
        <dbReference type="EMBL" id="RVW83273.1"/>
    </source>
</evidence>
<protein>
    <submittedName>
        <fullName evidence="1">Retrovirus-related Pol polyprotein from transposon RE1</fullName>
    </submittedName>
</protein>
<dbReference type="AlphaFoldDB" id="A0A438HFN0"/>
<proteinExistence type="predicted"/>
<dbReference type="PANTHER" id="PTHR11439:SF467">
    <property type="entry name" value="INTEGRASE CATALYTIC DOMAIN-CONTAINING PROTEIN"/>
    <property type="match status" value="1"/>
</dbReference>
<name>A0A438HFN0_VITVI</name>
<accession>A0A438HFN0</accession>
<evidence type="ECO:0000313" key="2">
    <source>
        <dbReference type="Proteomes" id="UP000288805"/>
    </source>
</evidence>
<dbReference type="PANTHER" id="PTHR11439">
    <property type="entry name" value="GAG-POL-RELATED RETROTRANSPOSON"/>
    <property type="match status" value="1"/>
</dbReference>
<gene>
    <name evidence="1" type="primary">RE1_2960</name>
    <name evidence="1" type="ORF">CK203_039606</name>
</gene>
<dbReference type="EMBL" id="QGNW01000230">
    <property type="protein sequence ID" value="RVW83273.1"/>
    <property type="molecule type" value="Genomic_DNA"/>
</dbReference>
<dbReference type="Proteomes" id="UP000288805">
    <property type="component" value="Unassembled WGS sequence"/>
</dbReference>